<evidence type="ECO:0000256" key="2">
    <source>
        <dbReference type="ARBA" id="ARBA00023125"/>
    </source>
</evidence>
<feature type="domain" description="HTH araC/xylS-type" evidence="5">
    <location>
        <begin position="184"/>
        <end position="287"/>
    </location>
</feature>
<sequence length="316" mass="34974">MIRIAEAMSAYAASQRLGAVTVSTFSGPADIVLRHVPAEDEEDDACVAAGTQSRGTALLTHRDGVQRCTPGQVFLVDMSEPWELRETDAYRLHLYRIPQRVISASSDELRTAYGVHGRPDDTVTRLLAPLMTRIADSAATYAEHVGRDLAGNVADLLGTLATTGADAPDATSVRDDGPRRAILRRVRHFVNENLGDQELNPEQIAARHHVSVRYLHKVFETEGTTLSRWIRQRRLEECRRELARLDPTDPVPSLAVIARRWGFANAAHFSRSFRAAFGVSPSEWHRIRTSTGEDVTQREKAQGQSRTADRDTSTAG</sequence>
<dbReference type="RefSeq" id="WP_311699594.1">
    <property type="nucleotide sequence ID" value="NZ_JAVREY010000067.1"/>
</dbReference>
<evidence type="ECO:0000259" key="5">
    <source>
        <dbReference type="PROSITE" id="PS01124"/>
    </source>
</evidence>
<protein>
    <submittedName>
        <fullName evidence="6">Helix-turn-helix domain-containing protein</fullName>
    </submittedName>
</protein>
<dbReference type="PROSITE" id="PS01124">
    <property type="entry name" value="HTH_ARAC_FAMILY_2"/>
    <property type="match status" value="1"/>
</dbReference>
<dbReference type="InterPro" id="IPR035418">
    <property type="entry name" value="AraC-bd_2"/>
</dbReference>
<evidence type="ECO:0000256" key="1">
    <source>
        <dbReference type="ARBA" id="ARBA00023015"/>
    </source>
</evidence>
<evidence type="ECO:0000256" key="3">
    <source>
        <dbReference type="ARBA" id="ARBA00023163"/>
    </source>
</evidence>
<keyword evidence="7" id="KW-1185">Reference proteome</keyword>
<dbReference type="Pfam" id="PF14525">
    <property type="entry name" value="AraC_binding_2"/>
    <property type="match status" value="1"/>
</dbReference>
<proteinExistence type="predicted"/>
<keyword evidence="2" id="KW-0238">DNA-binding</keyword>
<reference evidence="7" key="1">
    <citation type="submission" date="2023-07" db="EMBL/GenBank/DDBJ databases">
        <title>30 novel species of actinomycetes from the DSMZ collection.</title>
        <authorList>
            <person name="Nouioui I."/>
        </authorList>
    </citation>
    <scope>NUCLEOTIDE SEQUENCE [LARGE SCALE GENOMIC DNA]</scope>
    <source>
        <strain evidence="7">DSM 41699</strain>
    </source>
</reference>
<dbReference type="PANTHER" id="PTHR46796:SF6">
    <property type="entry name" value="ARAC SUBFAMILY"/>
    <property type="match status" value="1"/>
</dbReference>
<comment type="caution">
    <text evidence="6">The sequence shown here is derived from an EMBL/GenBank/DDBJ whole genome shotgun (WGS) entry which is preliminary data.</text>
</comment>
<dbReference type="EMBL" id="JAVREY010000067">
    <property type="protein sequence ID" value="MDT0468148.1"/>
    <property type="molecule type" value="Genomic_DNA"/>
</dbReference>
<dbReference type="PANTHER" id="PTHR46796">
    <property type="entry name" value="HTH-TYPE TRANSCRIPTIONAL ACTIVATOR RHAS-RELATED"/>
    <property type="match status" value="1"/>
</dbReference>
<dbReference type="PRINTS" id="PR00032">
    <property type="entry name" value="HTHARAC"/>
</dbReference>
<dbReference type="Pfam" id="PF12833">
    <property type="entry name" value="HTH_18"/>
    <property type="match status" value="1"/>
</dbReference>
<dbReference type="InterPro" id="IPR050204">
    <property type="entry name" value="AraC_XylS_family_regulators"/>
</dbReference>
<dbReference type="Gene3D" id="1.10.10.60">
    <property type="entry name" value="Homeodomain-like"/>
    <property type="match status" value="1"/>
</dbReference>
<keyword evidence="3" id="KW-0804">Transcription</keyword>
<dbReference type="Proteomes" id="UP001183809">
    <property type="component" value="Unassembled WGS sequence"/>
</dbReference>
<gene>
    <name evidence="6" type="ORF">RM764_35045</name>
</gene>
<feature type="compositionally biased region" description="Basic and acidic residues" evidence="4">
    <location>
        <begin position="295"/>
        <end position="316"/>
    </location>
</feature>
<dbReference type="InterPro" id="IPR020449">
    <property type="entry name" value="Tscrpt_reg_AraC-type_HTH"/>
</dbReference>
<name>A0ABU2U4Q6_9ACTN</name>
<keyword evidence="1" id="KW-0805">Transcription regulation</keyword>
<feature type="region of interest" description="Disordered" evidence="4">
    <location>
        <begin position="288"/>
        <end position="316"/>
    </location>
</feature>
<evidence type="ECO:0000313" key="7">
    <source>
        <dbReference type="Proteomes" id="UP001183809"/>
    </source>
</evidence>
<organism evidence="6 7">
    <name type="scientific">Streptomyces gibsoniae</name>
    <dbReference type="NCBI Taxonomy" id="3075529"/>
    <lineage>
        <taxon>Bacteria</taxon>
        <taxon>Bacillati</taxon>
        <taxon>Actinomycetota</taxon>
        <taxon>Actinomycetes</taxon>
        <taxon>Kitasatosporales</taxon>
        <taxon>Streptomycetaceae</taxon>
        <taxon>Streptomyces</taxon>
    </lineage>
</organism>
<dbReference type="SUPFAM" id="SSF46689">
    <property type="entry name" value="Homeodomain-like"/>
    <property type="match status" value="1"/>
</dbReference>
<evidence type="ECO:0000256" key="4">
    <source>
        <dbReference type="SAM" id="MobiDB-lite"/>
    </source>
</evidence>
<evidence type="ECO:0000313" key="6">
    <source>
        <dbReference type="EMBL" id="MDT0468148.1"/>
    </source>
</evidence>
<accession>A0ABU2U4Q6</accession>
<dbReference type="InterPro" id="IPR018060">
    <property type="entry name" value="HTH_AraC"/>
</dbReference>
<dbReference type="SMART" id="SM00342">
    <property type="entry name" value="HTH_ARAC"/>
    <property type="match status" value="1"/>
</dbReference>
<dbReference type="InterPro" id="IPR009057">
    <property type="entry name" value="Homeodomain-like_sf"/>
</dbReference>